<dbReference type="Pfam" id="PF10067">
    <property type="entry name" value="DUF2306"/>
    <property type="match status" value="1"/>
</dbReference>
<feature type="transmembrane region" description="Helical" evidence="2">
    <location>
        <begin position="132"/>
        <end position="152"/>
    </location>
</feature>
<feature type="transmembrane region" description="Helical" evidence="2">
    <location>
        <begin position="285"/>
        <end position="310"/>
    </location>
</feature>
<comment type="caution">
    <text evidence="3">The sequence shown here is derived from an EMBL/GenBank/DDBJ whole genome shotgun (WGS) entry which is preliminary data.</text>
</comment>
<evidence type="ECO:0000313" key="4">
    <source>
        <dbReference type="Proteomes" id="UP000034182"/>
    </source>
</evidence>
<reference evidence="3 4" key="2">
    <citation type="submission" date="2015-05" db="EMBL/GenBank/DDBJ databases">
        <title>Distinctive expansion of gene families associated with plant cell wall degradation and secondary metabolism in the genomes of grapevine trunk pathogens.</title>
        <authorList>
            <person name="Lawrence D.P."/>
            <person name="Travadon R."/>
            <person name="Rolshausen P.E."/>
            <person name="Baumgartner K."/>
        </authorList>
    </citation>
    <scope>NUCLEOTIDE SEQUENCE [LARGE SCALE GENOMIC DNA]</scope>
    <source>
        <strain evidence="3">DS831</strain>
    </source>
</reference>
<feature type="compositionally biased region" description="Basic and acidic residues" evidence="1">
    <location>
        <begin position="380"/>
        <end position="390"/>
    </location>
</feature>
<organism evidence="3 4">
    <name type="scientific">Diplodia seriata</name>
    <dbReference type="NCBI Taxonomy" id="420778"/>
    <lineage>
        <taxon>Eukaryota</taxon>
        <taxon>Fungi</taxon>
        <taxon>Dikarya</taxon>
        <taxon>Ascomycota</taxon>
        <taxon>Pezizomycotina</taxon>
        <taxon>Dothideomycetes</taxon>
        <taxon>Dothideomycetes incertae sedis</taxon>
        <taxon>Botryosphaeriales</taxon>
        <taxon>Botryosphaeriaceae</taxon>
        <taxon>Diplodia</taxon>
    </lineage>
</organism>
<feature type="transmembrane region" description="Helical" evidence="2">
    <location>
        <begin position="42"/>
        <end position="61"/>
    </location>
</feature>
<evidence type="ECO:0008006" key="5">
    <source>
        <dbReference type="Google" id="ProtNLM"/>
    </source>
</evidence>
<name>A0A0G2EGL5_9PEZI</name>
<dbReference type="InterPro" id="IPR018750">
    <property type="entry name" value="DUF2306_membrane"/>
</dbReference>
<dbReference type="Proteomes" id="UP000034182">
    <property type="component" value="Unassembled WGS sequence"/>
</dbReference>
<proteinExistence type="predicted"/>
<feature type="region of interest" description="Disordered" evidence="1">
    <location>
        <begin position="360"/>
        <end position="390"/>
    </location>
</feature>
<feature type="transmembrane region" description="Helical" evidence="2">
    <location>
        <begin position="164"/>
        <end position="184"/>
    </location>
</feature>
<sequence>MAHFSISSTLTFHDHGSTYPAPDQPLNAFARRIYNPLGFSKAYNFILFFIFNGALLGFTLARLQYLDFNGIFCSPTASGGNGAAPGECYYYLRDHYKVGIIMHLAGILPAAFLATLQFVPAIRHAVILFHRINGYVVILLVLVANAGALMIGRHAFGGGLDTQAVVGLLAIITTGSLVLALVNIKRLQIEQHRAWMLRTWFYLGSIITTRIIQITTATVVSASRNYFVARPCAQLLFTLADSERRLLAAFLECAAYVSGGDAGKHALVRADMGAGGPAGPAGVGAALGVGFGMALWLALTLHAVGVEVYLKLTPREHERLRNVSYQRQLEAGMKNPGSAGLTAERLGDAEPWVPKCVAEKQEEKERQLSSGTVGVEQDEEVVKVEDDARS</sequence>
<feature type="transmembrane region" description="Helical" evidence="2">
    <location>
        <begin position="200"/>
        <end position="220"/>
    </location>
</feature>
<dbReference type="AlphaFoldDB" id="A0A0G2EGL5"/>
<protein>
    <recommendedName>
        <fullName evidence="5">Microtubule associated protein</fullName>
    </recommendedName>
</protein>
<keyword evidence="2" id="KW-1133">Transmembrane helix</keyword>
<evidence type="ECO:0000256" key="2">
    <source>
        <dbReference type="SAM" id="Phobius"/>
    </source>
</evidence>
<evidence type="ECO:0000313" key="3">
    <source>
        <dbReference type="EMBL" id="KKY22002.1"/>
    </source>
</evidence>
<gene>
    <name evidence="3" type="ORF">UCDDS831_g03838</name>
</gene>
<reference evidence="3 4" key="1">
    <citation type="submission" date="2015-03" db="EMBL/GenBank/DDBJ databases">
        <authorList>
            <person name="Morales-Cruz A."/>
            <person name="Amrine K.C."/>
            <person name="Cantu D."/>
        </authorList>
    </citation>
    <scope>NUCLEOTIDE SEQUENCE [LARGE SCALE GENOMIC DNA]</scope>
    <source>
        <strain evidence="3">DS831</strain>
    </source>
</reference>
<dbReference type="EMBL" id="LAQI01000079">
    <property type="protein sequence ID" value="KKY22002.1"/>
    <property type="molecule type" value="Genomic_DNA"/>
</dbReference>
<feature type="transmembrane region" description="Helical" evidence="2">
    <location>
        <begin position="100"/>
        <end position="120"/>
    </location>
</feature>
<accession>A0A0G2EGL5</accession>
<keyword evidence="2" id="KW-0812">Transmembrane</keyword>
<keyword evidence="2" id="KW-0472">Membrane</keyword>
<evidence type="ECO:0000256" key="1">
    <source>
        <dbReference type="SAM" id="MobiDB-lite"/>
    </source>
</evidence>